<protein>
    <submittedName>
        <fullName evidence="1">Uncharacterized protein</fullName>
    </submittedName>
</protein>
<sequence>MLRSAYRTSKLQRPKLKIHGAWAFGHVLRLAILEETTYHGSSMVWELIASTIDDAMQQRKELQLAEPDTVIVVGDNTVKELKNTVCLMGLANWVNHRRFRLLGLLQILEDEVKKPSLQKWVNAKIIVGEMPLKQLNPKVLKDWRDLAAAFRTLLGDTTLCKEFHVLTNRSRLGREPLDLNAHVMKSDGEHLKAAEYKVTITSLNHDFKEAVAFNQRRCKVDKMHHIGVIDLSKYGRLTVPDINEAAQWSHNILSLNEQFSMVLVVCPMLAGEAILGGLRGENRRIEDKFDQMGMEMKQAKDFLSKETNANKAVEFHLESSQDMDAKLSLLCHKFLVVLEETGSSGVSDSSPMTLYALLTMLEKRGVLDAKLTGHKVERPPEVVRGEASDSITIAHEAFSVFRPNPVAQVKQVKASNIAGFIGLRALTSSNFITLA</sequence>
<feature type="non-terminal residue" evidence="1">
    <location>
        <position position="435"/>
    </location>
</feature>
<accession>A0ABP0R998</accession>
<dbReference type="Proteomes" id="UP001642464">
    <property type="component" value="Unassembled WGS sequence"/>
</dbReference>
<evidence type="ECO:0000313" key="1">
    <source>
        <dbReference type="EMBL" id="CAK9095771.1"/>
    </source>
</evidence>
<proteinExistence type="predicted"/>
<comment type="caution">
    <text evidence="1">The sequence shown here is derived from an EMBL/GenBank/DDBJ whole genome shotgun (WGS) entry which is preliminary data.</text>
</comment>
<reference evidence="1 2" key="1">
    <citation type="submission" date="2024-02" db="EMBL/GenBank/DDBJ databases">
        <authorList>
            <person name="Chen Y."/>
            <person name="Shah S."/>
            <person name="Dougan E. K."/>
            <person name="Thang M."/>
            <person name="Chan C."/>
        </authorList>
    </citation>
    <scope>NUCLEOTIDE SEQUENCE [LARGE SCALE GENOMIC DNA]</scope>
</reference>
<dbReference type="EMBL" id="CAXAMM010040846">
    <property type="protein sequence ID" value="CAK9095771.1"/>
    <property type="molecule type" value="Genomic_DNA"/>
</dbReference>
<gene>
    <name evidence="1" type="ORF">SCF082_LOCUS44978</name>
</gene>
<organism evidence="1 2">
    <name type="scientific">Durusdinium trenchii</name>
    <dbReference type="NCBI Taxonomy" id="1381693"/>
    <lineage>
        <taxon>Eukaryota</taxon>
        <taxon>Sar</taxon>
        <taxon>Alveolata</taxon>
        <taxon>Dinophyceae</taxon>
        <taxon>Suessiales</taxon>
        <taxon>Symbiodiniaceae</taxon>
        <taxon>Durusdinium</taxon>
    </lineage>
</organism>
<keyword evidence="2" id="KW-1185">Reference proteome</keyword>
<evidence type="ECO:0000313" key="2">
    <source>
        <dbReference type="Proteomes" id="UP001642464"/>
    </source>
</evidence>
<name>A0ABP0R998_9DINO</name>